<keyword evidence="6" id="KW-0547">Nucleotide-binding</keyword>
<evidence type="ECO:0000313" key="18">
    <source>
        <dbReference type="Proteomes" id="UP000527355"/>
    </source>
</evidence>
<dbReference type="Gene3D" id="1.10.8.710">
    <property type="match status" value="1"/>
</dbReference>
<dbReference type="InterPro" id="IPR043160">
    <property type="entry name" value="Dynein_C_barrel"/>
</dbReference>
<dbReference type="FunFam" id="3.10.490.20:FF:000003">
    <property type="entry name" value="Dynein heavy chain 5, axonemal"/>
    <property type="match status" value="1"/>
</dbReference>
<dbReference type="Pfam" id="PF18198">
    <property type="entry name" value="AAA_lid_11"/>
    <property type="match status" value="1"/>
</dbReference>
<dbReference type="InterPro" id="IPR013602">
    <property type="entry name" value="Dynein_heavy_linker"/>
</dbReference>
<dbReference type="GO" id="GO:0007018">
    <property type="term" value="P:microtubule-based movement"/>
    <property type="evidence" value="ECO:0007669"/>
    <property type="project" value="InterPro"/>
</dbReference>
<evidence type="ECO:0000256" key="6">
    <source>
        <dbReference type="ARBA" id="ARBA00022741"/>
    </source>
</evidence>
<dbReference type="GO" id="GO:0005858">
    <property type="term" value="C:axonemal dynein complex"/>
    <property type="evidence" value="ECO:0007669"/>
    <property type="project" value="TreeGrafter"/>
</dbReference>
<evidence type="ECO:0000256" key="15">
    <source>
        <dbReference type="SAM" id="MobiDB-lite"/>
    </source>
</evidence>
<evidence type="ECO:0000256" key="5">
    <source>
        <dbReference type="ARBA" id="ARBA00022737"/>
    </source>
</evidence>
<dbReference type="Gene3D" id="3.10.490.20">
    <property type="match status" value="1"/>
</dbReference>
<comment type="subcellular location">
    <subcellularLocation>
        <location evidence="1">Cytoplasm</location>
        <location evidence="1">Cytoskeleton</location>
        <location evidence="1">Cilium axoneme</location>
    </subcellularLocation>
</comment>
<feature type="region of interest" description="Disordered" evidence="15">
    <location>
        <begin position="1"/>
        <end position="119"/>
    </location>
</feature>
<dbReference type="PANTHER" id="PTHR46532">
    <property type="entry name" value="MALE FERTILITY FACTOR KL5"/>
    <property type="match status" value="1"/>
</dbReference>
<evidence type="ECO:0000256" key="2">
    <source>
        <dbReference type="ARBA" id="ARBA00008887"/>
    </source>
</evidence>
<evidence type="ECO:0000256" key="8">
    <source>
        <dbReference type="ARBA" id="ARBA00023017"/>
    </source>
</evidence>
<evidence type="ECO:0000256" key="3">
    <source>
        <dbReference type="ARBA" id="ARBA00022490"/>
    </source>
</evidence>
<dbReference type="Gene3D" id="1.10.472.130">
    <property type="match status" value="1"/>
</dbReference>
<keyword evidence="7" id="KW-0067">ATP-binding</keyword>
<dbReference type="FunFam" id="1.10.8.710:FF:000003">
    <property type="entry name" value="Dynein axonemal heavy chain 5"/>
    <property type="match status" value="1"/>
</dbReference>
<dbReference type="FunFam" id="1.20.1270.280:FF:000002">
    <property type="entry name" value="Dynein heavy chain 5, axonemal"/>
    <property type="match status" value="1"/>
</dbReference>
<dbReference type="InterPro" id="IPR026983">
    <property type="entry name" value="DHC"/>
</dbReference>
<dbReference type="Pfam" id="PF08393">
    <property type="entry name" value="DHC_N2"/>
    <property type="match status" value="1"/>
</dbReference>
<dbReference type="InterPro" id="IPR024743">
    <property type="entry name" value="Dynein_HC_stalk"/>
</dbReference>
<keyword evidence="10" id="KW-0969">Cilium</keyword>
<evidence type="ECO:0000259" key="16">
    <source>
        <dbReference type="SMART" id="SM00382"/>
    </source>
</evidence>
<feature type="domain" description="AAA+ ATPase" evidence="16">
    <location>
        <begin position="2084"/>
        <end position="2228"/>
    </location>
</feature>
<keyword evidence="12" id="KW-0206">Cytoskeleton</keyword>
<dbReference type="GO" id="GO:0051959">
    <property type="term" value="F:dynein light intermediate chain binding"/>
    <property type="evidence" value="ECO:0007669"/>
    <property type="project" value="InterPro"/>
</dbReference>
<dbReference type="Gene3D" id="1.20.140.100">
    <property type="entry name" value="Dynein heavy chain, N-terminal domain 2"/>
    <property type="match status" value="1"/>
</dbReference>
<accession>A0A7J7WUZ8</accession>
<dbReference type="Gene3D" id="1.10.8.720">
    <property type="entry name" value="Region D6 of dynein motor"/>
    <property type="match status" value="1"/>
</dbReference>
<dbReference type="InterPro" id="IPR004273">
    <property type="entry name" value="Dynein_heavy_D6_P-loop"/>
</dbReference>
<dbReference type="FunFam" id="3.40.50.300:FF:000320">
    <property type="entry name" value="Dynein, axonemal, heavy chain 5"/>
    <property type="match status" value="1"/>
</dbReference>
<dbReference type="Pfam" id="PF12775">
    <property type="entry name" value="AAA_7"/>
    <property type="match status" value="1"/>
</dbReference>
<reference evidence="17 18" key="1">
    <citation type="journal article" date="2020" name="Nature">
        <title>Six reference-quality genomes reveal evolution of bat adaptations.</title>
        <authorList>
            <person name="Jebb D."/>
            <person name="Huang Z."/>
            <person name="Pippel M."/>
            <person name="Hughes G.M."/>
            <person name="Lavrichenko K."/>
            <person name="Devanna P."/>
            <person name="Winkler S."/>
            <person name="Jermiin L.S."/>
            <person name="Skirmuntt E.C."/>
            <person name="Katzourakis A."/>
            <person name="Burkitt-Gray L."/>
            <person name="Ray D.A."/>
            <person name="Sullivan K.A.M."/>
            <person name="Roscito J.G."/>
            <person name="Kirilenko B.M."/>
            <person name="Davalos L.M."/>
            <person name="Corthals A.P."/>
            <person name="Power M.L."/>
            <person name="Jones G."/>
            <person name="Ransome R.D."/>
            <person name="Dechmann D.K.N."/>
            <person name="Locatelli A.G."/>
            <person name="Puechmaille S.J."/>
            <person name="Fedrigo O."/>
            <person name="Jarvis E.D."/>
            <person name="Hiller M."/>
            <person name="Vernes S.C."/>
            <person name="Myers E.W."/>
            <person name="Teeling E.C."/>
        </authorList>
    </citation>
    <scope>NUCLEOTIDE SEQUENCE [LARGE SCALE GENOMIC DNA]</scope>
    <source>
        <strain evidence="17">MMyoMyo1</strain>
        <tissue evidence="17">Flight muscle</tissue>
    </source>
</reference>
<keyword evidence="9 14" id="KW-0175">Coiled coil</keyword>
<dbReference type="Proteomes" id="UP000527355">
    <property type="component" value="Unassembled WGS sequence"/>
</dbReference>
<comment type="caution">
    <text evidence="17">The sequence shown here is derived from an EMBL/GenBank/DDBJ whole genome shotgun (WGS) entry which is preliminary data.</text>
</comment>
<evidence type="ECO:0000256" key="11">
    <source>
        <dbReference type="ARBA" id="ARBA00023175"/>
    </source>
</evidence>
<dbReference type="InterPro" id="IPR056759">
    <property type="entry name" value="DYH2-5-8_CC"/>
</dbReference>
<dbReference type="InterPro" id="IPR013594">
    <property type="entry name" value="Dynein_heavy_tail"/>
</dbReference>
<dbReference type="Gene3D" id="3.40.50.300">
    <property type="entry name" value="P-loop containing nucleotide triphosphate hydrolases"/>
    <property type="match status" value="5"/>
</dbReference>
<name>A0A7J7WUZ8_MYOMY</name>
<dbReference type="FunFam" id="1.20.920.30:FF:000004">
    <property type="entry name" value="Dynein axonemal heavy chain 5"/>
    <property type="match status" value="1"/>
</dbReference>
<dbReference type="GO" id="GO:0097729">
    <property type="term" value="C:9+2 motile cilium"/>
    <property type="evidence" value="ECO:0007669"/>
    <property type="project" value="UniProtKB-ARBA"/>
</dbReference>
<dbReference type="Gene3D" id="6.10.140.1060">
    <property type="match status" value="1"/>
</dbReference>
<dbReference type="FunFam" id="1.20.58.1120:FF:000004">
    <property type="entry name" value="Dynein axonemal heavy chain 5"/>
    <property type="match status" value="1"/>
</dbReference>
<keyword evidence="11" id="KW-0505">Motor protein</keyword>
<dbReference type="FunFam" id="1.10.8.720:FF:000004">
    <property type="entry name" value="Dynein heavy chain 5, axonemal"/>
    <property type="match status" value="1"/>
</dbReference>
<keyword evidence="4" id="KW-0493">Microtubule</keyword>
<dbReference type="Pfam" id="PF17857">
    <property type="entry name" value="AAA_lid_1"/>
    <property type="match status" value="1"/>
</dbReference>
<proteinExistence type="inferred from homology"/>
<dbReference type="InterPro" id="IPR042222">
    <property type="entry name" value="Dynein_2_N"/>
</dbReference>
<dbReference type="Pfam" id="PF18199">
    <property type="entry name" value="Dynein_C"/>
    <property type="match status" value="1"/>
</dbReference>
<dbReference type="FunFam" id="1.20.140.100:FF:000003">
    <property type="entry name" value="Dynein, axonemal, heavy chain 5"/>
    <property type="match status" value="1"/>
</dbReference>
<dbReference type="Pfam" id="PF17852">
    <property type="entry name" value="Dynein_AAA_lid"/>
    <property type="match status" value="1"/>
</dbReference>
<dbReference type="FunFam" id="3.40.50.300:FF:000543">
    <property type="entry name" value="Dynein axonemal heavy chain 5"/>
    <property type="match status" value="1"/>
</dbReference>
<dbReference type="FunFam" id="1.10.472.130:FF:000009">
    <property type="entry name" value="Dynein heavy chain 5, axonemal"/>
    <property type="match status" value="1"/>
</dbReference>
<dbReference type="InterPro" id="IPR042228">
    <property type="entry name" value="Dynein_linker_3"/>
</dbReference>
<feature type="compositionally biased region" description="Pro residues" evidence="15">
    <location>
        <begin position="7"/>
        <end position="43"/>
    </location>
</feature>
<feature type="coiled-coil region" evidence="14">
    <location>
        <begin position="3544"/>
        <end position="3585"/>
    </location>
</feature>
<dbReference type="FunFam" id="3.40.50.300:FF:000044">
    <property type="entry name" value="Dynein heavy chain 5, axonemal"/>
    <property type="match status" value="1"/>
</dbReference>
<evidence type="ECO:0000256" key="12">
    <source>
        <dbReference type="ARBA" id="ARBA00023212"/>
    </source>
</evidence>
<dbReference type="InterPro" id="IPR035699">
    <property type="entry name" value="AAA_6"/>
</dbReference>
<feature type="coiled-coil region" evidence="14">
    <location>
        <begin position="3317"/>
        <end position="3390"/>
    </location>
</feature>
<evidence type="ECO:0000256" key="13">
    <source>
        <dbReference type="ARBA" id="ARBA00023273"/>
    </source>
</evidence>
<dbReference type="Gene3D" id="1.20.1270.280">
    <property type="match status" value="1"/>
</dbReference>
<dbReference type="EMBL" id="JABWUV010000007">
    <property type="protein sequence ID" value="KAF6341128.1"/>
    <property type="molecule type" value="Genomic_DNA"/>
</dbReference>
<evidence type="ECO:0000256" key="9">
    <source>
        <dbReference type="ARBA" id="ARBA00023054"/>
    </source>
</evidence>
<dbReference type="SUPFAM" id="SSF52540">
    <property type="entry name" value="P-loop containing nucleoside triphosphate hydrolases"/>
    <property type="match status" value="4"/>
</dbReference>
<keyword evidence="3" id="KW-0963">Cytoplasm</keyword>
<dbReference type="FunFam" id="3.40.50.300:FF:000049">
    <property type="entry name" value="Dynein, axonemal, heavy chain 5"/>
    <property type="match status" value="1"/>
</dbReference>
<evidence type="ECO:0000256" key="14">
    <source>
        <dbReference type="SAM" id="Coils"/>
    </source>
</evidence>
<keyword evidence="18" id="KW-1185">Reference proteome</keyword>
<dbReference type="InterPro" id="IPR027417">
    <property type="entry name" value="P-loop_NTPase"/>
</dbReference>
<comment type="similarity">
    <text evidence="2">Belongs to the dynein heavy chain family.</text>
</comment>
<dbReference type="InterPro" id="IPR024317">
    <property type="entry name" value="Dynein_heavy_chain_D4_dom"/>
</dbReference>
<evidence type="ECO:0000256" key="1">
    <source>
        <dbReference type="ARBA" id="ARBA00004430"/>
    </source>
</evidence>
<feature type="domain" description="AAA+ ATPase" evidence="16">
    <location>
        <begin position="2365"/>
        <end position="2518"/>
    </location>
</feature>
<dbReference type="FunFam" id="3.40.50.300:FF:002141">
    <property type="entry name" value="Dynein heavy chain"/>
    <property type="match status" value="1"/>
</dbReference>
<dbReference type="InterPro" id="IPR043157">
    <property type="entry name" value="Dynein_AAA1S"/>
</dbReference>
<dbReference type="Pfam" id="PF12777">
    <property type="entry name" value="MT"/>
    <property type="match status" value="1"/>
</dbReference>
<dbReference type="FunFam" id="1.10.287.2620:FF:000003">
    <property type="entry name" value="Dynein, axonemal, heavy chain 5"/>
    <property type="match status" value="1"/>
</dbReference>
<dbReference type="GO" id="GO:0005874">
    <property type="term" value="C:microtubule"/>
    <property type="evidence" value="ECO:0007669"/>
    <property type="project" value="UniProtKB-KW"/>
</dbReference>
<dbReference type="Pfam" id="PF25007">
    <property type="entry name" value="DYH2-5-8_CC"/>
    <property type="match status" value="1"/>
</dbReference>
<dbReference type="GO" id="GO:0045505">
    <property type="term" value="F:dynein intermediate chain binding"/>
    <property type="evidence" value="ECO:0007669"/>
    <property type="project" value="InterPro"/>
</dbReference>
<dbReference type="InterPro" id="IPR041466">
    <property type="entry name" value="Dynein_AAA5_ext"/>
</dbReference>
<dbReference type="GO" id="GO:0005524">
    <property type="term" value="F:ATP binding"/>
    <property type="evidence" value="ECO:0007669"/>
    <property type="project" value="UniProtKB-KW"/>
</dbReference>
<evidence type="ECO:0000313" key="17">
    <source>
        <dbReference type="EMBL" id="KAF6341128.1"/>
    </source>
</evidence>
<dbReference type="SMART" id="SM00382">
    <property type="entry name" value="AAA"/>
    <property type="match status" value="3"/>
</dbReference>
<dbReference type="Gene3D" id="1.10.8.1220">
    <property type="match status" value="1"/>
</dbReference>
<dbReference type="FunFam" id="3.20.180.20:FF:000001">
    <property type="entry name" value="Dynein axonemal heavy chain 5"/>
    <property type="match status" value="1"/>
</dbReference>
<feature type="region of interest" description="Disordered" evidence="15">
    <location>
        <begin position="1168"/>
        <end position="1194"/>
    </location>
</feature>
<dbReference type="Gene3D" id="1.10.287.2620">
    <property type="match status" value="1"/>
</dbReference>
<organism evidence="17 18">
    <name type="scientific">Myotis myotis</name>
    <name type="common">Greater mouse-eared bat</name>
    <name type="synonym">Vespertilio myotis</name>
    <dbReference type="NCBI Taxonomy" id="51298"/>
    <lineage>
        <taxon>Eukaryota</taxon>
        <taxon>Metazoa</taxon>
        <taxon>Chordata</taxon>
        <taxon>Craniata</taxon>
        <taxon>Vertebrata</taxon>
        <taxon>Euteleostomi</taxon>
        <taxon>Mammalia</taxon>
        <taxon>Eutheria</taxon>
        <taxon>Laurasiatheria</taxon>
        <taxon>Chiroptera</taxon>
        <taxon>Yangochiroptera</taxon>
        <taxon>Vespertilionidae</taxon>
        <taxon>Myotis</taxon>
    </lineage>
</organism>
<dbReference type="Pfam" id="PF03028">
    <property type="entry name" value="Dynein_heavy"/>
    <property type="match status" value="1"/>
</dbReference>
<dbReference type="GO" id="GO:0008569">
    <property type="term" value="F:minus-end-directed microtubule motor activity"/>
    <property type="evidence" value="ECO:0007669"/>
    <property type="project" value="InterPro"/>
</dbReference>
<evidence type="ECO:0000256" key="10">
    <source>
        <dbReference type="ARBA" id="ARBA00023069"/>
    </source>
</evidence>
<dbReference type="Gene3D" id="1.20.920.30">
    <property type="match status" value="1"/>
</dbReference>
<dbReference type="Pfam" id="PF12781">
    <property type="entry name" value="AAA_9"/>
    <property type="match status" value="1"/>
</dbReference>
<dbReference type="InterPro" id="IPR041589">
    <property type="entry name" value="DNAH3_AAA_lid_1"/>
</dbReference>
<dbReference type="VEuPathDB" id="HostDB:GeneID_118660645"/>
<keyword evidence="8" id="KW-0243">Dynein</keyword>
<dbReference type="InterPro" id="IPR035706">
    <property type="entry name" value="AAA_9"/>
</dbReference>
<evidence type="ECO:0000256" key="7">
    <source>
        <dbReference type="ARBA" id="ARBA00022840"/>
    </source>
</evidence>
<sequence length="4733" mass="541315">MSTEQDGPPPPGEEAPPPPGGPAPPGPEDPAPPGPGEPAPSPPGEAAAPPAADEEAQQAKSPGEAPSGEDAASFPRKRPSSIGSDILNLIPSSERILFPEDDEEETQRVRARPGPRTVQSMLSEALSQSSHRSSKYFRSMSGIPNLQETLKERQARFRDARESRRLQIDPSYKYLFEILSEVLGLDVVAVEELLLDCPSLEPLTYFFMKDGCKTLKFLYQEGDAPGLECGRIIAGVTKGSKMMRLYIDNAAPEKLKGKCIFFVRCQNDSAINLKNIHEEVLFTLLDASKGLLHGIRNMLAKIFLPAILATNNWGALNQSKQGESEKHVFTETINRYLSFLDGARISIEGTVKLKNIDNFEFSKLQTFEDVTVAASNSETVRQLEDALMIWYKQIEQVLIESEQMRKEADDSGPLTELEHWKRMSAKFNYIIEQIKGPSCKAVINVLNVAHSKLLKNWRDLDARITDTANESKDNVRYLYTLEKVCQPLYNYDLVSMAHGIQNLINAIRMIHSVSRYYNTSERMTSLFIKVTNQMVTASKAYITDGGINHVWDQETPLVLKKIQDCIFLFKEYQASFHKTRKLILESSGEKSFEVSEMYIFGKFEAFCKRLEKITEMITIVQTFSALSHSTIEGIDIMAIKFKNIYHGVKKKQYDILDPRRTEFDTDFLDFMSKISALEVQIQAFMNSTFGKILSSQQALQLLQRFQKLNIPCLKLEINHTIERILQCYVAELEAIKKLYHSQKDDPPLARNMPPIAGKILWVRQLYRRISEPINYFFKNSDILSSSEGKAVIRQYNKISYVLVEFEVVYHTAWTREISQIQYALQATLFVRHPESGKLMVNFDPKILEVVRETKCMIKMKLEVPDQAKRMLKLESKLKGDKLHLQDLLQYYDELCQEVPSVFVNLMAPKMKKVESVLRQGLTILTWSSLTLESFFQEVDSVLNMFNQLLKKINDLCEMHIDTVLKEIAKTVLISLPEGGATKVEDMLTLNETYTREWADILNHKSKHVEEAVRELISIFEAIYEVKYSVKTGKKVSEHRKHVVFGSEAEETENTDYETSIMPEVAVNEKEDEFKKECKEVYAFFSHQLLDSLQKATRLSLDTMKKRIFVASLYGRKRAEDVISFIKTEVHLAIPNVVMVPSLDDIQQAINRMIQLTLEVSRGVAHWGQQPTRPMKNLKVSPSRTTDLAHPSGGKQLKREERSFEDLIPARKLKNFYPGVAEHKDISKLVLLLSSSVNSLRKAAHEALQDFQKYKTLWTEDRDVKVKEFLAHNPSLTEIRSEILHYATFEQEIDELKPVIIVGALELHTEPMKLALSIEAKAWKMLLCRYLNEEYKKKMSDMIAFITEYLKKLSRPIRDLDDVRFAMEALSCIRDNEIQMDMTLGPIEEAYAILNRFEVEVTKEESEAVDTLRYSFNKLQSKAVSVQDELVQVQPKFKSNLLESVEVFREDVMNFAESYEMEGPMVPNIPPQEASNRLQIFQANFDDLWRKFVTYSSGEQLFGLPVTDYEVLHKVRKELNLLQKLYGLYDTVMGNISGYYEILWGDVDIEKINAELQEFQNRCRKLPKGLKDWQAYLDLKKRIDDFSESCPLLEMMTNKAMKLRHWDRIAELTGTPFDVESDSFCLRNIMEAPLLKNKDDIEDICISAIKEKDIEAKLAQVTDSWTNQNLSFAAFKGKGELLLKGSESAEIITLMEDSLMVLGSLLSNRYNAPFKKNIQNWVYKLSTSSDIIEEWLVVQNLWVYLEAVFVGGDIAKQLPQEAKRFQNIDKSWIKIMQRAHENPNVISCCVGDETMGQLLPHLHEQLEVCQKSLTGYLEKKRLLFPRFFFVSDPVLLEILGQASDSHTIQPHLPAVSDNINEVAFHPKDYDRILAVISREGEKIILDAPVMAKGPVEIWLLDLLKMQMSSLHNIIRSGFYQISDSGFQLLPFLSHFPAQVGLLGIQMLWTHDSEEALHNAKDDRKIMQITNQKFLDILNVLISQTTHDLSKFERVKFETLITIHVHQRDIFDDLVKMHIKSATDFEWLKQSRFYFKEDLDQTVVSITDVDFIYQNEFLGCTDRLVITPLTDRCYITLAQALGMNMGGAPAGPAGTGKTETTKDMGRCLGKYVVVFNCSDQMDFRGLGRIFKGLAQSGSWGCFDEFNRIELPVLSVAAQQIYIVLTARKERKKQFIFSDGDCVDLNPEFGIFLTMNPGYAGRQELPENLKIQFRTVAMMVPDRQIIMRVKLASCGFLENVILAQKFYVLYKLCEEQLTKQVHYDFGLRNILSVLRTLGSQKRARPEDSELSIVMRGLRDMNLSKLVDEDEPLFLSLINDLFPGLQLDSNTYVELQDAVARQVQAEGLINHPPWNLKLVQLYETSLVRHGLMTLGPSGSGKTTVITILMKALSECGRPHREMRMNPKAITAPQMFGRLDTATNDWTDGIFSTLWRKTLKAKKGENIFLILDGPVDAIWIENLNSVLDDNKTLTLANGDRIPMSPNCKLLFEVHNIENASPATVSRMGMVYISSSALNWRPILQAWLKKRTAQEATVFQSLYDKIFEDVYTYMKLSLNPKMQLLECNYIVQSLTLLEGLIPSKEEGGISSVDHLHKLFVFGLMWSLGALLELDSRDKLETFMRSHKSKLLLPEIPKGTNYTMYEFYVTDYGDWEHWNKKLQPYFYPTDSIPEYSSILVPNVDNIRTNFLIDTIAKQNKAVLLTGEQGTAKTVMIKAYLKKYDPEVQLSKSLNFSSATEPIMFQRTIESYVDKRMGSTYGPPGGRKMTVFIDDINMPVINEWGDQITNEIVRQMMEMEGMYSLDKPGDFTTIVDVQLIAAMIHPGGGRNDIPQRLKRQFTVFNCTLPSNASIDKIFGIIGCGYFDPCRKFKPEICEMISSLVSAGRVLWQWTKVKMLPTPSKFHYIFNLRDLSRIWQGMLNIRADECNSVSVLLSLFKHECNRVIADRFVMSEDEQWFNAHIVRAIEENINSEVISYIHPEPYFVDFLREMPEPTGDEPEDSIFEVPKIYELVPSFDFLSEKLQFYQRQFNEIIRGTSLDLVFFKDAMTHLIKISRIIRTSCGNALLVGVGGSGKQSLSRLASFIAGYQIFQITLTRSYNVTNLTEDLKVLYKVAGAEGKGITFIFTDNEIKDEAFLEYLNNLLSSGEISNLFARDEIDEITQGLIAVMKRELPRHPPTFDNLYEYFISRSRRNLHVVLCFSPVGEKFRARSLKFPGLISGCTMDWFSRWPREALVAVASYFLSGYNIVCSADIKRQVVETMGLFHDMVSENCESYFQRYRRRAHVTPKSYLSFINGYKNIYTEKVKFINEQAERMNIGLDKLMEASESVAKLSQDLAVKEKELEVASVKADEVLAEVTVSAQASAKVKNEVQEVKDKAQKIVDEIDSEKVKAESKLEAARPALEEAEAALNTIKPNDIATVRKLAKPPHLIMRIMDCVLLLFQKKIDPVTMDPEKPCCKPSWGESLKLMSATGFLWSLQQFPKDTINEETVELLQPYFNMDDYTFESAKKVCGNVAGLLSWTLAMAIFYGINREVLPLKANLAKQEGRLAVANAELGKAQALLDEKQAELDKVQAKFDAAMNEKMDLLNDADMCRKKMQAASTLIDGLSGEKIRWTQQSKEFKAQINRLVGDILLCTGFLSYLGPFNQIFRNYLLKELWELELRARKIPFSENLNLISMLVDPPTIGEWGLQGLPGDDLSIQNGIIVTKATRYPLLIDPQTQGKTWIKSKEKENDLQVTSLNHKYFRTHLEDSLSLGRPLLIEDIREELDPALDNVLEKNFIKSGTNFKVKVGDKECDIMDSFKLYITTKLPNPAFTPEINAKTSVIDFTVTMKGLENQLLRRVILTEKQELESERVKLLEDVTFNKRKMKELEDNLLYKLSATKGSLVDDESLIGVLRTTKLTAAEVSEKLHVAAETEIKINLAQEEFRPAATRGSILYFLITEMSMVNIMYQTSLAQFLKLFDQSMARSEKSPLPQKRITNIIEYLTYEVFTYSVRGLYENHKFLFVLLMTLKIDLQRGTVKHREFHALIKGGAALDLKACPPKPFRWILDMTWLNLVELSKLPQFAEIMNQISRNEKGWKSWFDKDAPEEEIIPDGYNDSLDTCHKLLLIRSWCPDRTVFQARKYIASSLEEKYTEPVILNLEKTWEESDTRTPLICFLSMGSDPTIQIDALAKKLKLECRTISMGQGQEVHARKLIQMSMQQGGWVLLQNCHLGLEFMEELLETIITTEANDESFRVWITTEPHDRFPITLLQTSLKFTNEPPQGVRAGLKRTFAGINQDLLDISNLPMWKPMLYTVAFLHSTVQERRKFGPLGWNIPYEFNSADFTASVQFIQNHLDECDIKKGVSWSTVRYMIGEVQYGGRVTDDFDKRLLNCFARVWFSEKMFEPSFCFYTGYKIPLCKTLDQYFEYIQSLPSLDNPEVFGLHPNADITYQSNTASAVLETITNIQPKESGGGVGETREAIVYRLSEDMLNKLPPDYIPHEVKARLVKMGHLNSMNIFLRQEIDRMQKVITILRSSLSDLKLAIEGTIIMSENLRDALDNMYDARIPQIWKRVSWDSSTLGFWFTELLERNSQFSIWIFEGRPNVFWMTGFFNPQGFLTAMRQEVTRAHKGWALDSVTIHNEVLRQTKEEIAAPPAEGVYIYGLYMDGASWDRRNGKLTESTPKVLFMQLPVLHIFAINSTAPKDPKLYVCPIYKKPQRTDLTFITVVYLRTVLSPDHWILRGVALLCDVK</sequence>
<gene>
    <name evidence="17" type="ORF">mMyoMyo1_003974</name>
</gene>
<dbReference type="Gene3D" id="1.20.920.20">
    <property type="match status" value="1"/>
</dbReference>
<dbReference type="FunFam" id="1.20.920.20:FF:000004">
    <property type="entry name" value="Dynein axonemal heavy chain 5"/>
    <property type="match status" value="1"/>
</dbReference>
<dbReference type="PANTHER" id="PTHR46532:SF11">
    <property type="entry name" value="DYNEIN AXONEMAL HEAVY CHAIN 12"/>
    <property type="match status" value="1"/>
</dbReference>
<dbReference type="FunFam" id="1.10.8.1220:FF:000001">
    <property type="entry name" value="Dynein axonemal heavy chain 5"/>
    <property type="match status" value="1"/>
</dbReference>
<keyword evidence="5" id="KW-0677">Repeat</keyword>
<dbReference type="Gene3D" id="3.20.180.20">
    <property type="entry name" value="Dynein heavy chain, N-terminal domain 2"/>
    <property type="match status" value="1"/>
</dbReference>
<dbReference type="InterPro" id="IPR041658">
    <property type="entry name" value="AAA_lid_11"/>
</dbReference>
<feature type="domain" description="AAA+ ATPase" evidence="16">
    <location>
        <begin position="2691"/>
        <end position="2839"/>
    </location>
</feature>
<evidence type="ECO:0000256" key="4">
    <source>
        <dbReference type="ARBA" id="ARBA00022701"/>
    </source>
</evidence>
<protein>
    <submittedName>
        <fullName evidence="17">Dynein axonemal heavy chain 8</fullName>
    </submittedName>
</protein>
<dbReference type="FunFam" id="3.40.50.300:FF:001221">
    <property type="entry name" value="Axonemal dynein heavy chain 8"/>
    <property type="match status" value="1"/>
</dbReference>
<dbReference type="InterPro" id="IPR003593">
    <property type="entry name" value="AAA+_ATPase"/>
</dbReference>
<dbReference type="Pfam" id="PF12774">
    <property type="entry name" value="AAA_6"/>
    <property type="match status" value="1"/>
</dbReference>
<dbReference type="Pfam" id="PF08385">
    <property type="entry name" value="DHC_N1"/>
    <property type="match status" value="1"/>
</dbReference>
<keyword evidence="13" id="KW-0966">Cell projection</keyword>
<dbReference type="InterPro" id="IPR041228">
    <property type="entry name" value="Dynein_C"/>
</dbReference>
<dbReference type="InterPro" id="IPR042219">
    <property type="entry name" value="AAA_lid_11_sf"/>
</dbReference>
<dbReference type="Gene3D" id="1.20.58.1120">
    <property type="match status" value="1"/>
</dbReference>
<dbReference type="Pfam" id="PF12780">
    <property type="entry name" value="AAA_8"/>
    <property type="match status" value="1"/>
</dbReference>